<feature type="compositionally biased region" description="Polar residues" evidence="1">
    <location>
        <begin position="159"/>
        <end position="169"/>
    </location>
</feature>
<feature type="region of interest" description="Disordered" evidence="1">
    <location>
        <begin position="131"/>
        <end position="178"/>
    </location>
</feature>
<organism evidence="2 3">
    <name type="scientific">Isoalcanivorax pacificus W11-5</name>
    <dbReference type="NCBI Taxonomy" id="391936"/>
    <lineage>
        <taxon>Bacteria</taxon>
        <taxon>Pseudomonadati</taxon>
        <taxon>Pseudomonadota</taxon>
        <taxon>Gammaproteobacteria</taxon>
        <taxon>Oceanospirillales</taxon>
        <taxon>Alcanivoracaceae</taxon>
        <taxon>Isoalcanivorax</taxon>
    </lineage>
</organism>
<evidence type="ECO:0000313" key="2">
    <source>
        <dbReference type="EMBL" id="AJD48928.1"/>
    </source>
</evidence>
<feature type="region of interest" description="Disordered" evidence="1">
    <location>
        <begin position="1"/>
        <end position="49"/>
    </location>
</feature>
<dbReference type="OrthoDB" id="6076063at2"/>
<feature type="compositionally biased region" description="Basic and acidic residues" evidence="1">
    <location>
        <begin position="140"/>
        <end position="158"/>
    </location>
</feature>
<reference evidence="2 3" key="1">
    <citation type="journal article" date="2012" name="J. Bacteriol.">
        <title>Genome sequence of an alkane-degrading bacterium, Alcanivorax pacificus type strain W11-5, isolated from deep sea sediment.</title>
        <authorList>
            <person name="Lai Q."/>
            <person name="Shao Z."/>
        </authorList>
    </citation>
    <scope>NUCLEOTIDE SEQUENCE [LARGE SCALE GENOMIC DNA]</scope>
    <source>
        <strain evidence="2 3">W11-5</strain>
    </source>
</reference>
<sequence length="178" mass="20385">MATQKQIDAARRNIRKAQKAWQNMSSEERARSQPEGRRRVKPGRTGKGDYYHVEVRDKYQFELFRTHDVGDPGGVQRVAGKRPSGSWDTLKWLIAKDHAHVTDGKLVADSDDAKEVLAQLGSEPVHVKGDIFRAKPRPNVPEKDKPTQAQQRAREENIQKAQSTWQAMSSEERRHSRH</sequence>
<evidence type="ECO:0000256" key="1">
    <source>
        <dbReference type="SAM" id="MobiDB-lite"/>
    </source>
</evidence>
<name>A0A0B4XR75_9GAMM</name>
<gene>
    <name evidence="2" type="ORF">S7S_12580</name>
</gene>
<keyword evidence="3" id="KW-1185">Reference proteome</keyword>
<dbReference type="Proteomes" id="UP000006764">
    <property type="component" value="Chromosome"/>
</dbReference>
<dbReference type="RefSeq" id="WP_008738722.1">
    <property type="nucleotide sequence ID" value="NZ_CP004387.1"/>
</dbReference>
<dbReference type="HOGENOM" id="CLU_129128_0_0_6"/>
<protein>
    <submittedName>
        <fullName evidence="2">Uncharacterized protein</fullName>
    </submittedName>
</protein>
<accession>A0A0B4XR75</accession>
<dbReference type="KEGG" id="apac:S7S_12580"/>
<proteinExistence type="predicted"/>
<dbReference type="EMBL" id="CP004387">
    <property type="protein sequence ID" value="AJD48928.1"/>
    <property type="molecule type" value="Genomic_DNA"/>
</dbReference>
<dbReference type="AlphaFoldDB" id="A0A0B4XR75"/>
<evidence type="ECO:0000313" key="3">
    <source>
        <dbReference type="Proteomes" id="UP000006764"/>
    </source>
</evidence>
<dbReference type="STRING" id="391936.S7S_12580"/>
<feature type="compositionally biased region" description="Basic and acidic residues" evidence="1">
    <location>
        <begin position="26"/>
        <end position="37"/>
    </location>
</feature>